<evidence type="ECO:0000256" key="3">
    <source>
        <dbReference type="ARBA" id="ARBA00023125"/>
    </source>
</evidence>
<dbReference type="PROSITE" id="PS01081">
    <property type="entry name" value="HTH_TETR_1"/>
    <property type="match status" value="1"/>
</dbReference>
<evidence type="ECO:0000256" key="5">
    <source>
        <dbReference type="PROSITE-ProRule" id="PRU00335"/>
    </source>
</evidence>
<evidence type="ECO:0000313" key="8">
    <source>
        <dbReference type="EMBL" id="PYE22170.1"/>
    </source>
</evidence>
<keyword evidence="2" id="KW-0805">Transcription regulation</keyword>
<protein>
    <submittedName>
        <fullName evidence="8">TetR family transcriptional regulator</fullName>
    </submittedName>
    <submittedName>
        <fullName evidence="7">TetR/AcrR family transcriptional repressor of nem operon</fullName>
    </submittedName>
</protein>
<feature type="DNA-binding region" description="H-T-H motif" evidence="5">
    <location>
        <begin position="32"/>
        <end position="51"/>
    </location>
</feature>
<dbReference type="InterPro" id="IPR054156">
    <property type="entry name" value="YxaF_TetR_C"/>
</dbReference>
<gene>
    <name evidence="8" type="ORF">C7410_111103</name>
    <name evidence="7" type="ORF">FHX59_003547</name>
</gene>
<dbReference type="Proteomes" id="UP000533533">
    <property type="component" value="Unassembled WGS sequence"/>
</dbReference>
<dbReference type="Gene3D" id="1.10.10.60">
    <property type="entry name" value="Homeodomain-like"/>
    <property type="match status" value="1"/>
</dbReference>
<accession>A0A2U1A8K6</accession>
<comment type="caution">
    <text evidence="8">The sequence shown here is derived from an EMBL/GenBank/DDBJ whole genome shotgun (WGS) entry which is preliminary data.</text>
</comment>
<dbReference type="Gene3D" id="1.10.357.10">
    <property type="entry name" value="Tetracycline Repressor, domain 2"/>
    <property type="match status" value="1"/>
</dbReference>
<dbReference type="PANTHER" id="PTHR47506">
    <property type="entry name" value="TRANSCRIPTIONAL REGULATORY PROTEIN"/>
    <property type="match status" value="1"/>
</dbReference>
<evidence type="ECO:0000313" key="10">
    <source>
        <dbReference type="Proteomes" id="UP000533533"/>
    </source>
</evidence>
<dbReference type="InterPro" id="IPR036271">
    <property type="entry name" value="Tet_transcr_reg_TetR-rel_C_sf"/>
</dbReference>
<keyword evidence="1" id="KW-0678">Repressor</keyword>
<dbReference type="Pfam" id="PF21993">
    <property type="entry name" value="TetR_C_13_2"/>
    <property type="match status" value="1"/>
</dbReference>
<keyword evidence="4" id="KW-0804">Transcription</keyword>
<keyword evidence="3 5" id="KW-0238">DNA-binding</keyword>
<evidence type="ECO:0000256" key="1">
    <source>
        <dbReference type="ARBA" id="ARBA00022491"/>
    </source>
</evidence>
<dbReference type="InterPro" id="IPR009057">
    <property type="entry name" value="Homeodomain-like_sf"/>
</dbReference>
<dbReference type="Proteomes" id="UP000247772">
    <property type="component" value="Unassembled WGS sequence"/>
</dbReference>
<reference evidence="8 9" key="1">
    <citation type="submission" date="2018-06" db="EMBL/GenBank/DDBJ databases">
        <title>Genomic Encyclopedia of Type Strains, Phase IV (KMG-V): Genome sequencing to study the core and pangenomes of soil and plant-associated prokaryotes.</title>
        <authorList>
            <person name="Whitman W."/>
        </authorList>
    </citation>
    <scope>NUCLEOTIDE SEQUENCE [LARGE SCALE GENOMIC DNA]</scope>
    <source>
        <strain evidence="8 9">SRCL-318</strain>
        <strain evidence="7 10">SRMrh-85</strain>
    </source>
</reference>
<organism evidence="8 9">
    <name type="scientific">Paraburkholderia silvatlantica</name>
    <dbReference type="NCBI Taxonomy" id="321895"/>
    <lineage>
        <taxon>Bacteria</taxon>
        <taxon>Pseudomonadati</taxon>
        <taxon>Pseudomonadota</taxon>
        <taxon>Betaproteobacteria</taxon>
        <taxon>Burkholderiales</taxon>
        <taxon>Burkholderiaceae</taxon>
        <taxon>Paraburkholderia</taxon>
    </lineage>
</organism>
<dbReference type="EMBL" id="JACHVZ010000009">
    <property type="protein sequence ID" value="MBB2929116.1"/>
    <property type="molecule type" value="Genomic_DNA"/>
</dbReference>
<proteinExistence type="predicted"/>
<dbReference type="GO" id="GO:0003677">
    <property type="term" value="F:DNA binding"/>
    <property type="evidence" value="ECO:0007669"/>
    <property type="project" value="UniProtKB-UniRule"/>
</dbReference>
<dbReference type="PRINTS" id="PR00455">
    <property type="entry name" value="HTHTETR"/>
</dbReference>
<dbReference type="EMBL" id="QJSQ01000011">
    <property type="protein sequence ID" value="PYE22170.1"/>
    <property type="molecule type" value="Genomic_DNA"/>
</dbReference>
<evidence type="ECO:0000256" key="4">
    <source>
        <dbReference type="ARBA" id="ARBA00023163"/>
    </source>
</evidence>
<sequence length="185" mass="19666">MRVSREQVEVNRQQILQAASRLFREHGYDAVTVADVMSAAGLTHGGFYGYFKSKDELIAQTLAHVFAQGEGGDTDLARYASRYLSAGHRDNVADGCPTAALAAETARQTPEARAVMTAGLERQIERLSGGMNGAGAAAARQAAIGGWAAMVGAVVLARLCDDPALSDEILESTRMWIGERAAPRD</sequence>
<dbReference type="PROSITE" id="PS50977">
    <property type="entry name" value="HTH_TETR_2"/>
    <property type="match status" value="1"/>
</dbReference>
<keyword evidence="10" id="KW-1185">Reference proteome</keyword>
<dbReference type="Pfam" id="PF00440">
    <property type="entry name" value="TetR_N"/>
    <property type="match status" value="1"/>
</dbReference>
<dbReference type="InterPro" id="IPR023772">
    <property type="entry name" value="DNA-bd_HTH_TetR-type_CS"/>
</dbReference>
<name>A0A2U1A8K6_9BURK</name>
<dbReference type="AlphaFoldDB" id="A0A2U1A8K6"/>
<dbReference type="InterPro" id="IPR001647">
    <property type="entry name" value="HTH_TetR"/>
</dbReference>
<dbReference type="SUPFAM" id="SSF48498">
    <property type="entry name" value="Tetracyclin repressor-like, C-terminal domain"/>
    <property type="match status" value="1"/>
</dbReference>
<dbReference type="SUPFAM" id="SSF46689">
    <property type="entry name" value="Homeodomain-like"/>
    <property type="match status" value="1"/>
</dbReference>
<dbReference type="RefSeq" id="WP_110385914.1">
    <property type="nucleotide sequence ID" value="NZ_JACHVZ010000009.1"/>
</dbReference>
<dbReference type="PANTHER" id="PTHR47506:SF7">
    <property type="entry name" value="TRANSCRIPTIONAL REGULATORY PROTEIN"/>
    <property type="match status" value="1"/>
</dbReference>
<evidence type="ECO:0000313" key="7">
    <source>
        <dbReference type="EMBL" id="MBB2929116.1"/>
    </source>
</evidence>
<evidence type="ECO:0000256" key="2">
    <source>
        <dbReference type="ARBA" id="ARBA00023015"/>
    </source>
</evidence>
<evidence type="ECO:0000259" key="6">
    <source>
        <dbReference type="PROSITE" id="PS50977"/>
    </source>
</evidence>
<feature type="domain" description="HTH tetR-type" evidence="6">
    <location>
        <begin position="9"/>
        <end position="69"/>
    </location>
</feature>
<dbReference type="OrthoDB" id="9798857at2"/>
<evidence type="ECO:0000313" key="9">
    <source>
        <dbReference type="Proteomes" id="UP000247772"/>
    </source>
</evidence>